<evidence type="ECO:0000313" key="2">
    <source>
        <dbReference type="EMBL" id="MBE4747321.1"/>
    </source>
</evidence>
<accession>A0ABR9PHD5</accession>
<organism evidence="2 3">
    <name type="scientific">Corallococcus soli</name>
    <dbReference type="NCBI Taxonomy" id="2710757"/>
    <lineage>
        <taxon>Bacteria</taxon>
        <taxon>Pseudomonadati</taxon>
        <taxon>Myxococcota</taxon>
        <taxon>Myxococcia</taxon>
        <taxon>Myxococcales</taxon>
        <taxon>Cystobacterineae</taxon>
        <taxon>Myxococcaceae</taxon>
        <taxon>Corallococcus</taxon>
    </lineage>
</organism>
<feature type="region of interest" description="Disordered" evidence="1">
    <location>
        <begin position="130"/>
        <end position="156"/>
    </location>
</feature>
<dbReference type="Proteomes" id="UP001516472">
    <property type="component" value="Unassembled WGS sequence"/>
</dbReference>
<evidence type="ECO:0000256" key="1">
    <source>
        <dbReference type="SAM" id="MobiDB-lite"/>
    </source>
</evidence>
<dbReference type="EMBL" id="JAAIYO010000001">
    <property type="protein sequence ID" value="MBE4747321.1"/>
    <property type="molecule type" value="Genomic_DNA"/>
</dbReference>
<sequence length="156" mass="17111">MGTEPYRYLEAIKQVKAGNLEEAQRLVEEASKQGHASVEELLAMAFAMDEKKQRPLATSLLEEALKRQPSAVEPACVLAMFHLENQEDAEAARILTPALAASPDHPKANLCMAMALAKTETDRARTFAAKAMKDPDADIRQQAEALDKSLSEHAPR</sequence>
<proteinExistence type="predicted"/>
<dbReference type="SUPFAM" id="SSF48452">
    <property type="entry name" value="TPR-like"/>
    <property type="match status" value="1"/>
</dbReference>
<reference evidence="2 3" key="1">
    <citation type="submission" date="2020-02" db="EMBL/GenBank/DDBJ databases">
        <authorList>
            <person name="Babadi Z.K."/>
            <person name="Risdian C."/>
            <person name="Ebrahimipour G.H."/>
            <person name="Wink J."/>
        </authorList>
    </citation>
    <scope>NUCLEOTIDE SEQUENCE [LARGE SCALE GENOMIC DNA]</scope>
    <source>
        <strain evidence="2 3">ZKHCc1 1396</strain>
    </source>
</reference>
<protein>
    <recommendedName>
        <fullName evidence="4">Tetratricopeptide repeat protein</fullName>
    </recommendedName>
</protein>
<gene>
    <name evidence="2" type="ORF">G4177_03910</name>
</gene>
<dbReference type="RefSeq" id="WP_193346723.1">
    <property type="nucleotide sequence ID" value="NZ_CBCSIP010000460.1"/>
</dbReference>
<keyword evidence="3" id="KW-1185">Reference proteome</keyword>
<dbReference type="InterPro" id="IPR011990">
    <property type="entry name" value="TPR-like_helical_dom_sf"/>
</dbReference>
<comment type="caution">
    <text evidence="2">The sequence shown here is derived from an EMBL/GenBank/DDBJ whole genome shotgun (WGS) entry which is preliminary data.</text>
</comment>
<evidence type="ECO:0000313" key="3">
    <source>
        <dbReference type="Proteomes" id="UP001516472"/>
    </source>
</evidence>
<evidence type="ECO:0008006" key="4">
    <source>
        <dbReference type="Google" id="ProtNLM"/>
    </source>
</evidence>
<dbReference type="Gene3D" id="1.25.40.10">
    <property type="entry name" value="Tetratricopeptide repeat domain"/>
    <property type="match status" value="1"/>
</dbReference>
<name>A0ABR9PHD5_9BACT</name>